<protein>
    <recommendedName>
        <fullName evidence="4">Serine aminopeptidase S33 domain-containing protein</fullName>
    </recommendedName>
</protein>
<feature type="compositionally biased region" description="Low complexity" evidence="1">
    <location>
        <begin position="191"/>
        <end position="229"/>
    </location>
</feature>
<feature type="region of interest" description="Disordered" evidence="1">
    <location>
        <begin position="296"/>
        <end position="316"/>
    </location>
</feature>
<dbReference type="InterPro" id="IPR035936">
    <property type="entry name" value="BB2672"/>
</dbReference>
<dbReference type="InterPro" id="IPR009569">
    <property type="entry name" value="AA_synth_put"/>
</dbReference>
<name>A0ABQ6LRY4_9RHOB</name>
<dbReference type="InterPro" id="IPR029058">
    <property type="entry name" value="AB_hydrolase_fold"/>
</dbReference>
<dbReference type="Gene3D" id="3.40.50.1820">
    <property type="entry name" value="alpha/beta hydrolase"/>
    <property type="match status" value="1"/>
</dbReference>
<dbReference type="Gene3D" id="3.30.1330.110">
    <property type="entry name" value="BB2672"/>
    <property type="match status" value="1"/>
</dbReference>
<dbReference type="EMBL" id="BSYI01000038">
    <property type="protein sequence ID" value="GMG84539.1"/>
    <property type="molecule type" value="Genomic_DNA"/>
</dbReference>
<evidence type="ECO:0008006" key="4">
    <source>
        <dbReference type="Google" id="ProtNLM"/>
    </source>
</evidence>
<dbReference type="SUPFAM" id="SSF53474">
    <property type="entry name" value="alpha/beta-Hydrolases"/>
    <property type="match status" value="1"/>
</dbReference>
<accession>A0ABQ6LRY4</accession>
<gene>
    <name evidence="2" type="ORF">LNKW23_37550</name>
</gene>
<evidence type="ECO:0000313" key="2">
    <source>
        <dbReference type="EMBL" id="GMG84539.1"/>
    </source>
</evidence>
<feature type="compositionally biased region" description="Basic and acidic residues" evidence="1">
    <location>
        <begin position="304"/>
        <end position="316"/>
    </location>
</feature>
<feature type="region of interest" description="Disordered" evidence="1">
    <location>
        <begin position="189"/>
        <end position="229"/>
    </location>
</feature>
<evidence type="ECO:0000256" key="1">
    <source>
        <dbReference type="SAM" id="MobiDB-lite"/>
    </source>
</evidence>
<reference evidence="2 3" key="1">
    <citation type="submission" date="2023-04" db="EMBL/GenBank/DDBJ databases">
        <title>Marinoamorphus aggregata gen. nov., sp. Nov., isolate from tissue of brittle star Ophioplocus japonicus.</title>
        <authorList>
            <person name="Kawano K."/>
            <person name="Sawayama S."/>
            <person name="Nakagawa S."/>
        </authorList>
    </citation>
    <scope>NUCLEOTIDE SEQUENCE [LARGE SCALE GENOMIC DNA]</scope>
    <source>
        <strain evidence="2 3">NKW23</strain>
    </source>
</reference>
<evidence type="ECO:0000313" key="3">
    <source>
        <dbReference type="Proteomes" id="UP001239909"/>
    </source>
</evidence>
<keyword evidence="3" id="KW-1185">Reference proteome</keyword>
<dbReference type="Proteomes" id="UP001239909">
    <property type="component" value="Unassembled WGS sequence"/>
</dbReference>
<comment type="caution">
    <text evidence="2">The sequence shown here is derived from an EMBL/GenBank/DDBJ whole genome shotgun (WGS) entry which is preliminary data.</text>
</comment>
<dbReference type="Pfam" id="PF06684">
    <property type="entry name" value="AA_synth"/>
    <property type="match status" value="1"/>
</dbReference>
<proteinExistence type="predicted"/>
<sequence>MIARAETLAREGAEAHLAAAVERWFSDAVRVAHLEVLEKRRRQSLANHPACHAAAYRILAGSDLGAERHRIALPARDMTGEHDSGASPRMARLFHHRIAGAELRILPGLRHGVLLEPPDLVASHLDRVFRARLAIWQGAHLMTEIRKLVAHAAEARIEGGRAASPPLVIASVASVLAIPWAGRGFVEDCAPRSTPSRPSSAPRWSRARSISSAVPTGSRPSARPRSSAPMARLGSALTISLRFGILLREALGRSAFIPFTNTRCGRGSHIPVPLKHIAQSDAPAFPDLRLGRCLCPRPRPRRDHRGDRRPPARQDR</sequence>
<dbReference type="SUPFAM" id="SSF160519">
    <property type="entry name" value="BB2672-like"/>
    <property type="match status" value="1"/>
</dbReference>
<organism evidence="2 3">
    <name type="scientific">Paralimibaculum aggregatum</name>
    <dbReference type="NCBI Taxonomy" id="3036245"/>
    <lineage>
        <taxon>Bacteria</taxon>
        <taxon>Pseudomonadati</taxon>
        <taxon>Pseudomonadota</taxon>
        <taxon>Alphaproteobacteria</taxon>
        <taxon>Rhodobacterales</taxon>
        <taxon>Paracoccaceae</taxon>
        <taxon>Paralimibaculum</taxon>
    </lineage>
</organism>